<dbReference type="InterPro" id="IPR036591">
    <property type="entry name" value="YggU-like_sf"/>
</dbReference>
<dbReference type="Proteomes" id="UP000196531">
    <property type="component" value="Unassembled WGS sequence"/>
</dbReference>
<dbReference type="Gene3D" id="3.30.1200.10">
    <property type="entry name" value="YggU-like"/>
    <property type="match status" value="1"/>
</dbReference>
<evidence type="ECO:0000313" key="2">
    <source>
        <dbReference type="EMBL" id="OUR98504.1"/>
    </source>
</evidence>
<reference evidence="3" key="1">
    <citation type="journal article" date="2017" name="Proc. Natl. Acad. Sci. U.S.A.">
        <title>Simulation of Deepwater Horizon oil plume reveals substrate specialization within a complex community of hydrocarbon-degraders.</title>
        <authorList>
            <person name="Hu P."/>
            <person name="Dubinsky E.A."/>
            <person name="Probst A.J."/>
            <person name="Wang J."/>
            <person name="Sieber C.M.K."/>
            <person name="Tom L.M."/>
            <person name="Gardinali P."/>
            <person name="Banfield J.F."/>
            <person name="Atlas R.M."/>
            <person name="Andersen G.L."/>
        </authorList>
    </citation>
    <scope>NUCLEOTIDE SEQUENCE [LARGE SCALE GENOMIC DNA]</scope>
</reference>
<evidence type="ECO:0000256" key="1">
    <source>
        <dbReference type="ARBA" id="ARBA00010364"/>
    </source>
</evidence>
<name>A0A1Y5FE97_9BACT</name>
<accession>A0A1Y5FE97</accession>
<dbReference type="SUPFAM" id="SSF69786">
    <property type="entry name" value="YggU-like"/>
    <property type="match status" value="1"/>
</dbReference>
<comment type="similarity">
    <text evidence="1">Belongs to the UPF0235 family.</text>
</comment>
<dbReference type="Pfam" id="PF02594">
    <property type="entry name" value="DUF167"/>
    <property type="match status" value="1"/>
</dbReference>
<organism evidence="2 3">
    <name type="scientific">Halobacteriovorax marinus</name>
    <dbReference type="NCBI Taxonomy" id="97084"/>
    <lineage>
        <taxon>Bacteria</taxon>
        <taxon>Pseudomonadati</taxon>
        <taxon>Bdellovibrionota</taxon>
        <taxon>Bacteriovoracia</taxon>
        <taxon>Bacteriovoracales</taxon>
        <taxon>Halobacteriovoraceae</taxon>
        <taxon>Halobacteriovorax</taxon>
    </lineage>
</organism>
<dbReference type="AlphaFoldDB" id="A0A1Y5FE97"/>
<dbReference type="EMBL" id="MAAO01000004">
    <property type="protein sequence ID" value="OUR98504.1"/>
    <property type="molecule type" value="Genomic_DNA"/>
</dbReference>
<protein>
    <submittedName>
        <fullName evidence="2">Uncharacterized protein</fullName>
    </submittedName>
</protein>
<proteinExistence type="inferred from homology"/>
<comment type="caution">
    <text evidence="2">The sequence shown here is derived from an EMBL/GenBank/DDBJ whole genome shotgun (WGS) entry which is preliminary data.</text>
</comment>
<dbReference type="InterPro" id="IPR003746">
    <property type="entry name" value="DUF167"/>
</dbReference>
<evidence type="ECO:0000313" key="3">
    <source>
        <dbReference type="Proteomes" id="UP000196531"/>
    </source>
</evidence>
<dbReference type="SMART" id="SM01152">
    <property type="entry name" value="DUF167"/>
    <property type="match status" value="1"/>
</dbReference>
<gene>
    <name evidence="2" type="ORF">A9Q84_03580</name>
</gene>
<dbReference type="NCBIfam" id="TIGR00251">
    <property type="entry name" value="DUF167 family protein"/>
    <property type="match status" value="1"/>
</dbReference>
<sequence>MSNSLELISQKCQDLGIKIFSIKEEPDSLVFGLDLWAKPGAKVEKLLLGPSGEIILYIKEKPIAGAANKGFTKKLAKKFGVPASNVEMIGGGKSKFKRFAIRLTFTNHKDINYYLEKMDKVFSK</sequence>